<dbReference type="OMA" id="QHTRATD"/>
<dbReference type="InterPro" id="IPR052050">
    <property type="entry name" value="SecEffector_AnkRepeat"/>
</dbReference>
<dbReference type="Gene3D" id="1.25.40.20">
    <property type="entry name" value="Ankyrin repeat-containing domain"/>
    <property type="match status" value="1"/>
</dbReference>
<sequence>MLRDLCATSAARRSSGTGGELPKHAATWVAHRFAHAEHSDLVRAIADFQEGVPLDVKLLRALVKSDGDTRNIKAALAPFHAVFAPWLAQHTRATDLAPLLQSDPSTRSRLKQYAIAYSNVRLLESLCDLDIGGDDWILAARLGNVGVLAYFIEHKQPTYLPLAMAHALRTGQASVVDFLHGQGATIPPFAASVACNGGHLPLVKLLRHLDAWRPVNPSLVAKQGHLDVLAYLHEEGCGGFTAETMDEAATAGHLEVVRFLHTHRREGCTPKALAGATKNKHWDVVRYLNRHRPESVRLVADFAKPNSSVHHRSTRAASSPPTRYGSPRVVAATDADAVDFRRNNGFPLWTAHVLLTAIRQDRLDIVAYANEHKLGVFSTAAMDNAGRFGCLEIFRYLHQHRCEGCTKAAWTGAVANGHLGIVRYMVENDFAVVDLKVGRQLAIASGRTSLTSYIKSVGPARSSCAVQ</sequence>
<evidence type="ECO:0000256" key="1">
    <source>
        <dbReference type="SAM" id="MobiDB-lite"/>
    </source>
</evidence>
<dbReference type="VEuPathDB" id="FungiDB:SDRG_00003"/>
<evidence type="ECO:0000313" key="3">
    <source>
        <dbReference type="Proteomes" id="UP000030762"/>
    </source>
</evidence>
<organism evidence="2 3">
    <name type="scientific">Saprolegnia diclina (strain VS20)</name>
    <dbReference type="NCBI Taxonomy" id="1156394"/>
    <lineage>
        <taxon>Eukaryota</taxon>
        <taxon>Sar</taxon>
        <taxon>Stramenopiles</taxon>
        <taxon>Oomycota</taxon>
        <taxon>Saprolegniomycetes</taxon>
        <taxon>Saprolegniales</taxon>
        <taxon>Saprolegniaceae</taxon>
        <taxon>Saprolegnia</taxon>
    </lineage>
</organism>
<dbReference type="PANTHER" id="PTHR46586">
    <property type="entry name" value="ANKYRIN REPEAT-CONTAINING PROTEIN"/>
    <property type="match status" value="1"/>
</dbReference>
<dbReference type="GeneID" id="19940730"/>
<accession>T0SAC6</accession>
<feature type="region of interest" description="Disordered" evidence="1">
    <location>
        <begin position="307"/>
        <end position="326"/>
    </location>
</feature>
<proteinExistence type="predicted"/>
<dbReference type="EMBL" id="JH767132">
    <property type="protein sequence ID" value="EQC42263.1"/>
    <property type="molecule type" value="Genomic_DNA"/>
</dbReference>
<dbReference type="RefSeq" id="XP_008603686.1">
    <property type="nucleotide sequence ID" value="XM_008605464.1"/>
</dbReference>
<dbReference type="SUPFAM" id="SSF48403">
    <property type="entry name" value="Ankyrin repeat"/>
    <property type="match status" value="1"/>
</dbReference>
<protein>
    <submittedName>
        <fullName evidence="2">Uncharacterized protein</fullName>
    </submittedName>
</protein>
<evidence type="ECO:0000313" key="2">
    <source>
        <dbReference type="EMBL" id="EQC42263.1"/>
    </source>
</evidence>
<dbReference type="OrthoDB" id="58544at2759"/>
<dbReference type="STRING" id="1156394.T0SAC6"/>
<dbReference type="AlphaFoldDB" id="T0SAC6"/>
<dbReference type="InterPro" id="IPR036770">
    <property type="entry name" value="Ankyrin_rpt-contain_sf"/>
</dbReference>
<keyword evidence="3" id="KW-1185">Reference proteome</keyword>
<feature type="region of interest" description="Disordered" evidence="1">
    <location>
        <begin position="1"/>
        <end position="21"/>
    </location>
</feature>
<name>T0SAC6_SAPDV</name>
<gene>
    <name evidence="2" type="ORF">SDRG_00003</name>
</gene>
<dbReference type="InParanoid" id="T0SAC6"/>
<reference evidence="2 3" key="1">
    <citation type="submission" date="2012-04" db="EMBL/GenBank/DDBJ databases">
        <title>The Genome Sequence of Saprolegnia declina VS20.</title>
        <authorList>
            <consortium name="The Broad Institute Genome Sequencing Platform"/>
            <person name="Russ C."/>
            <person name="Nusbaum C."/>
            <person name="Tyler B."/>
            <person name="van West P."/>
            <person name="Dieguez-Uribeondo J."/>
            <person name="de Bruijn I."/>
            <person name="Tripathy S."/>
            <person name="Jiang R."/>
            <person name="Young S.K."/>
            <person name="Zeng Q."/>
            <person name="Gargeya S."/>
            <person name="Fitzgerald M."/>
            <person name="Haas B."/>
            <person name="Abouelleil A."/>
            <person name="Alvarado L."/>
            <person name="Arachchi H.M."/>
            <person name="Berlin A."/>
            <person name="Chapman S.B."/>
            <person name="Goldberg J."/>
            <person name="Griggs A."/>
            <person name="Gujja S."/>
            <person name="Hansen M."/>
            <person name="Howarth C."/>
            <person name="Imamovic A."/>
            <person name="Larimer J."/>
            <person name="McCowen C."/>
            <person name="Montmayeur A."/>
            <person name="Murphy C."/>
            <person name="Neiman D."/>
            <person name="Pearson M."/>
            <person name="Priest M."/>
            <person name="Roberts A."/>
            <person name="Saif S."/>
            <person name="Shea T."/>
            <person name="Sisk P."/>
            <person name="Sykes S."/>
            <person name="Wortman J."/>
            <person name="Nusbaum C."/>
            <person name="Birren B."/>
        </authorList>
    </citation>
    <scope>NUCLEOTIDE SEQUENCE [LARGE SCALE GENOMIC DNA]</scope>
    <source>
        <strain evidence="2 3">VS20</strain>
    </source>
</reference>
<dbReference type="Proteomes" id="UP000030762">
    <property type="component" value="Unassembled WGS sequence"/>
</dbReference>
<dbReference type="PANTHER" id="PTHR46586:SF3">
    <property type="entry name" value="ANKYRIN REPEAT-CONTAINING PROTEIN"/>
    <property type="match status" value="1"/>
</dbReference>